<proteinExistence type="predicted"/>
<evidence type="ECO:0000313" key="1">
    <source>
        <dbReference type="EMBL" id="DAF88595.1"/>
    </source>
</evidence>
<name>A0A8S5U2A8_9CAUD</name>
<sequence length="36" mass="4350">MKQQKDMQKNLQRGRNSVLSLLDLQIIRLKKLRLSR</sequence>
<reference evidence="1" key="1">
    <citation type="journal article" date="2021" name="Proc. Natl. Acad. Sci. U.S.A.">
        <title>A Catalog of Tens of Thousands of Viruses from Human Metagenomes Reveals Hidden Associations with Chronic Diseases.</title>
        <authorList>
            <person name="Tisza M.J."/>
            <person name="Buck C.B."/>
        </authorList>
    </citation>
    <scope>NUCLEOTIDE SEQUENCE</scope>
    <source>
        <strain evidence="1">Ctqzz19</strain>
    </source>
</reference>
<organism evidence="1">
    <name type="scientific">Siphoviridae sp. ctqzz19</name>
    <dbReference type="NCBI Taxonomy" id="2825682"/>
    <lineage>
        <taxon>Viruses</taxon>
        <taxon>Duplodnaviria</taxon>
        <taxon>Heunggongvirae</taxon>
        <taxon>Uroviricota</taxon>
        <taxon>Caudoviricetes</taxon>
    </lineage>
</organism>
<accession>A0A8S5U2A8</accession>
<protein>
    <submittedName>
        <fullName evidence="1">Uncharacterized protein</fullName>
    </submittedName>
</protein>
<dbReference type="EMBL" id="BK015988">
    <property type="protein sequence ID" value="DAF88595.1"/>
    <property type="molecule type" value="Genomic_DNA"/>
</dbReference>